<keyword evidence="3" id="KW-0732">Signal</keyword>
<evidence type="ECO:0000313" key="6">
    <source>
        <dbReference type="Proteomes" id="UP001151760"/>
    </source>
</evidence>
<dbReference type="SUPFAM" id="SSF57756">
    <property type="entry name" value="Retrovirus zinc finger-like domains"/>
    <property type="match status" value="1"/>
</dbReference>
<reference evidence="5" key="2">
    <citation type="submission" date="2022-01" db="EMBL/GenBank/DDBJ databases">
        <authorList>
            <person name="Yamashiro T."/>
            <person name="Shiraishi A."/>
            <person name="Satake H."/>
            <person name="Nakayama K."/>
        </authorList>
    </citation>
    <scope>NUCLEOTIDE SEQUENCE</scope>
</reference>
<dbReference type="Proteomes" id="UP001151760">
    <property type="component" value="Unassembled WGS sequence"/>
</dbReference>
<feature type="compositionally biased region" description="Basic residues" evidence="2">
    <location>
        <begin position="263"/>
        <end position="277"/>
    </location>
</feature>
<organism evidence="5 6">
    <name type="scientific">Tanacetum coccineum</name>
    <dbReference type="NCBI Taxonomy" id="301880"/>
    <lineage>
        <taxon>Eukaryota</taxon>
        <taxon>Viridiplantae</taxon>
        <taxon>Streptophyta</taxon>
        <taxon>Embryophyta</taxon>
        <taxon>Tracheophyta</taxon>
        <taxon>Spermatophyta</taxon>
        <taxon>Magnoliopsida</taxon>
        <taxon>eudicotyledons</taxon>
        <taxon>Gunneridae</taxon>
        <taxon>Pentapetalae</taxon>
        <taxon>asterids</taxon>
        <taxon>campanulids</taxon>
        <taxon>Asterales</taxon>
        <taxon>Asteraceae</taxon>
        <taxon>Asteroideae</taxon>
        <taxon>Anthemideae</taxon>
        <taxon>Anthemidinae</taxon>
        <taxon>Tanacetum</taxon>
    </lineage>
</organism>
<evidence type="ECO:0000256" key="2">
    <source>
        <dbReference type="SAM" id="MobiDB-lite"/>
    </source>
</evidence>
<dbReference type="InterPro" id="IPR001878">
    <property type="entry name" value="Znf_CCHC"/>
</dbReference>
<evidence type="ECO:0000313" key="5">
    <source>
        <dbReference type="EMBL" id="GJT61900.1"/>
    </source>
</evidence>
<dbReference type="InterPro" id="IPR036875">
    <property type="entry name" value="Znf_CCHC_sf"/>
</dbReference>
<accession>A0ABQ5FEU7</accession>
<keyword evidence="1" id="KW-0479">Metal-binding</keyword>
<dbReference type="EMBL" id="BQNB010017328">
    <property type="protein sequence ID" value="GJT61900.1"/>
    <property type="molecule type" value="Genomic_DNA"/>
</dbReference>
<name>A0ABQ5FEU7_9ASTR</name>
<feature type="region of interest" description="Disordered" evidence="2">
    <location>
        <begin position="255"/>
        <end position="277"/>
    </location>
</feature>
<dbReference type="PROSITE" id="PS50158">
    <property type="entry name" value="ZF_CCHC"/>
    <property type="match status" value="1"/>
</dbReference>
<keyword evidence="6" id="KW-1185">Reference proteome</keyword>
<proteinExistence type="predicted"/>
<evidence type="ECO:0000256" key="1">
    <source>
        <dbReference type="PROSITE-ProRule" id="PRU00047"/>
    </source>
</evidence>
<dbReference type="Pfam" id="PF00098">
    <property type="entry name" value="zf-CCHC"/>
    <property type="match status" value="1"/>
</dbReference>
<evidence type="ECO:0000256" key="3">
    <source>
        <dbReference type="SAM" id="SignalP"/>
    </source>
</evidence>
<feature type="domain" description="CCHC-type" evidence="4">
    <location>
        <begin position="186"/>
        <end position="200"/>
    </location>
</feature>
<protein>
    <submittedName>
        <fullName evidence="5">Ribonuclease H-like domain-containing protein</fullName>
    </submittedName>
</protein>
<feature type="chain" id="PRO_5045787810" evidence="3">
    <location>
        <begin position="27"/>
        <end position="277"/>
    </location>
</feature>
<gene>
    <name evidence="5" type="ORF">Tco_1005433</name>
</gene>
<keyword evidence="1" id="KW-0862">Zinc</keyword>
<dbReference type="SMART" id="SM00343">
    <property type="entry name" value="ZnF_C2HC"/>
    <property type="match status" value="1"/>
</dbReference>
<evidence type="ECO:0000259" key="4">
    <source>
        <dbReference type="PROSITE" id="PS50158"/>
    </source>
</evidence>
<dbReference type="Gene3D" id="4.10.60.10">
    <property type="entry name" value="Zinc finger, CCHC-type"/>
    <property type="match status" value="1"/>
</dbReference>
<reference evidence="5" key="1">
    <citation type="journal article" date="2022" name="Int. J. Mol. Sci.">
        <title>Draft Genome of Tanacetum Coccineum: Genomic Comparison of Closely Related Tanacetum-Family Plants.</title>
        <authorList>
            <person name="Yamashiro T."/>
            <person name="Shiraishi A."/>
            <person name="Nakayama K."/>
            <person name="Satake H."/>
        </authorList>
    </citation>
    <scope>NUCLEOTIDE SEQUENCE</scope>
</reference>
<comment type="caution">
    <text evidence="5">The sequence shown here is derived from an EMBL/GenBank/DDBJ whole genome shotgun (WGS) entry which is preliminary data.</text>
</comment>
<sequence>MERRHYASLILKILILFFYELPSTRSSGLGALLSFSSKNEEKVNNPGILTPKRVHTSLLPELSHRGTKAFKITKILKKPIGEFSVLSQVDIDVWMFLVSTFIPLTRLMYGGLGQDQASTASYADDVMFSFFANQSNAPQLDYEEMDLKWQVAMLTMRVKRFIKKTGRKIDLNDKETVGFDRTKVECYNCHRRGHFARECRIGSDWSFKDEKASQTCSNGLYIPKVYQIHQVRAEVPYDDEDKGAEADLNNLEKSMMGQSTSHNRIHKDHPKTRSSGA</sequence>
<feature type="signal peptide" evidence="3">
    <location>
        <begin position="1"/>
        <end position="26"/>
    </location>
</feature>
<keyword evidence="1" id="KW-0863">Zinc-finger</keyword>